<feature type="domain" description="HAMP" evidence="16">
    <location>
        <begin position="71"/>
        <end position="123"/>
    </location>
</feature>
<dbReference type="Gene3D" id="3.30.565.10">
    <property type="entry name" value="Histidine kinase-like ATPase, C-terminal domain"/>
    <property type="match status" value="1"/>
</dbReference>
<keyword evidence="8" id="KW-0547">Nucleotide-binding</keyword>
<evidence type="ECO:0000256" key="7">
    <source>
        <dbReference type="ARBA" id="ARBA00022692"/>
    </source>
</evidence>
<evidence type="ECO:0000256" key="8">
    <source>
        <dbReference type="ARBA" id="ARBA00022741"/>
    </source>
</evidence>
<dbReference type="PANTHER" id="PTHR24421:SF37">
    <property type="entry name" value="SENSOR HISTIDINE KINASE NARS"/>
    <property type="match status" value="1"/>
</dbReference>
<evidence type="ECO:0000256" key="14">
    <source>
        <dbReference type="SAM" id="Phobius"/>
    </source>
</evidence>
<dbReference type="EMBL" id="JAFBDZ010000003">
    <property type="protein sequence ID" value="MBM7586440.1"/>
    <property type="molecule type" value="Genomic_DNA"/>
</dbReference>
<keyword evidence="9 17" id="KW-0418">Kinase</keyword>
<evidence type="ECO:0000313" key="17">
    <source>
        <dbReference type="EMBL" id="MBM7586440.1"/>
    </source>
</evidence>
<dbReference type="SMART" id="SM00387">
    <property type="entry name" value="HATPase_c"/>
    <property type="match status" value="1"/>
</dbReference>
<dbReference type="Pfam" id="PF02518">
    <property type="entry name" value="HATPase_c"/>
    <property type="match status" value="1"/>
</dbReference>
<dbReference type="RefSeq" id="WP_205173661.1">
    <property type="nucleotide sequence ID" value="NZ_JAFBDZ010000003.1"/>
</dbReference>
<dbReference type="Gene3D" id="6.10.340.10">
    <property type="match status" value="1"/>
</dbReference>
<dbReference type="GO" id="GO:0004673">
    <property type="term" value="F:protein histidine kinase activity"/>
    <property type="evidence" value="ECO:0007669"/>
    <property type="project" value="UniProtKB-EC"/>
</dbReference>
<comment type="catalytic activity">
    <reaction evidence="1">
        <text>ATP + protein L-histidine = ADP + protein N-phospho-L-histidine.</text>
        <dbReference type="EC" id="2.7.13.3"/>
    </reaction>
</comment>
<dbReference type="InterPro" id="IPR011712">
    <property type="entry name" value="Sig_transdc_His_kin_sub3_dim/P"/>
</dbReference>
<keyword evidence="4" id="KW-1003">Cell membrane</keyword>
<dbReference type="CDD" id="cd16917">
    <property type="entry name" value="HATPase_UhpB-NarQ-NarX-like"/>
    <property type="match status" value="1"/>
</dbReference>
<evidence type="ECO:0000256" key="12">
    <source>
        <dbReference type="ARBA" id="ARBA00023012"/>
    </source>
</evidence>
<dbReference type="PROSITE" id="PS50885">
    <property type="entry name" value="HAMP"/>
    <property type="match status" value="1"/>
</dbReference>
<proteinExistence type="predicted"/>
<name>A0ABS2NF06_9BACI</name>
<keyword evidence="18" id="KW-1185">Reference proteome</keyword>
<dbReference type="PROSITE" id="PS50109">
    <property type="entry name" value="HIS_KIN"/>
    <property type="match status" value="1"/>
</dbReference>
<dbReference type="Pfam" id="PF07730">
    <property type="entry name" value="HisKA_3"/>
    <property type="match status" value="1"/>
</dbReference>
<dbReference type="SUPFAM" id="SSF158472">
    <property type="entry name" value="HAMP domain-like"/>
    <property type="match status" value="1"/>
</dbReference>
<dbReference type="SUPFAM" id="SSF55874">
    <property type="entry name" value="ATPase domain of HSP90 chaperone/DNA topoisomerase II/histidine kinase"/>
    <property type="match status" value="1"/>
</dbReference>
<feature type="transmembrane region" description="Helical" evidence="14">
    <location>
        <begin position="48"/>
        <end position="67"/>
    </location>
</feature>
<organism evidence="17 18">
    <name type="scientific">Rossellomorea pakistanensis</name>
    <dbReference type="NCBI Taxonomy" id="992288"/>
    <lineage>
        <taxon>Bacteria</taxon>
        <taxon>Bacillati</taxon>
        <taxon>Bacillota</taxon>
        <taxon>Bacilli</taxon>
        <taxon>Bacillales</taxon>
        <taxon>Bacillaceae</taxon>
        <taxon>Rossellomorea</taxon>
    </lineage>
</organism>
<dbReference type="InterPro" id="IPR003660">
    <property type="entry name" value="HAMP_dom"/>
</dbReference>
<evidence type="ECO:0000256" key="1">
    <source>
        <dbReference type="ARBA" id="ARBA00000085"/>
    </source>
</evidence>
<evidence type="ECO:0000256" key="11">
    <source>
        <dbReference type="ARBA" id="ARBA00022989"/>
    </source>
</evidence>
<protein>
    <recommendedName>
        <fullName evidence="3">histidine kinase</fullName>
        <ecNumber evidence="3">2.7.13.3</ecNumber>
    </recommendedName>
</protein>
<keyword evidence="10" id="KW-0067">ATP-binding</keyword>
<evidence type="ECO:0000256" key="10">
    <source>
        <dbReference type="ARBA" id="ARBA00022840"/>
    </source>
</evidence>
<evidence type="ECO:0000313" key="18">
    <source>
        <dbReference type="Proteomes" id="UP001646157"/>
    </source>
</evidence>
<dbReference type="InterPro" id="IPR050482">
    <property type="entry name" value="Sensor_HK_TwoCompSys"/>
</dbReference>
<gene>
    <name evidence="17" type="ORF">JOC86_002992</name>
</gene>
<comment type="subcellular location">
    <subcellularLocation>
        <location evidence="2">Cell membrane</location>
        <topology evidence="2">Multi-pass membrane protein</topology>
    </subcellularLocation>
</comment>
<evidence type="ECO:0000256" key="6">
    <source>
        <dbReference type="ARBA" id="ARBA00022679"/>
    </source>
</evidence>
<reference evidence="17 18" key="1">
    <citation type="submission" date="2021-01" db="EMBL/GenBank/DDBJ databases">
        <title>Genomic Encyclopedia of Type Strains, Phase IV (KMG-IV): sequencing the most valuable type-strain genomes for metagenomic binning, comparative biology and taxonomic classification.</title>
        <authorList>
            <person name="Goeker M."/>
        </authorList>
    </citation>
    <scope>NUCLEOTIDE SEQUENCE [LARGE SCALE GENOMIC DNA]</scope>
    <source>
        <strain evidence="17 18">DSM 24834</strain>
    </source>
</reference>
<accession>A0ABS2NF06</accession>
<keyword evidence="7 14" id="KW-0812">Transmembrane</keyword>
<dbReference type="InterPro" id="IPR005467">
    <property type="entry name" value="His_kinase_dom"/>
</dbReference>
<keyword evidence="13 14" id="KW-0472">Membrane</keyword>
<keyword evidence="5" id="KW-0597">Phosphoprotein</keyword>
<dbReference type="Gene3D" id="1.20.5.1930">
    <property type="match status" value="1"/>
</dbReference>
<evidence type="ECO:0000256" key="9">
    <source>
        <dbReference type="ARBA" id="ARBA00022777"/>
    </source>
</evidence>
<evidence type="ECO:0000256" key="5">
    <source>
        <dbReference type="ARBA" id="ARBA00022553"/>
    </source>
</evidence>
<dbReference type="EC" id="2.7.13.3" evidence="3"/>
<keyword evidence="6 17" id="KW-0808">Transferase</keyword>
<dbReference type="PANTHER" id="PTHR24421">
    <property type="entry name" value="NITRATE/NITRITE SENSOR PROTEIN NARX-RELATED"/>
    <property type="match status" value="1"/>
</dbReference>
<evidence type="ECO:0000256" key="2">
    <source>
        <dbReference type="ARBA" id="ARBA00004651"/>
    </source>
</evidence>
<evidence type="ECO:0000256" key="13">
    <source>
        <dbReference type="ARBA" id="ARBA00023136"/>
    </source>
</evidence>
<keyword evidence="11 14" id="KW-1133">Transmembrane helix</keyword>
<keyword evidence="12" id="KW-0902">Two-component regulatory system</keyword>
<evidence type="ECO:0000259" key="16">
    <source>
        <dbReference type="PROSITE" id="PS50885"/>
    </source>
</evidence>
<dbReference type="InterPro" id="IPR036890">
    <property type="entry name" value="HATPase_C_sf"/>
</dbReference>
<evidence type="ECO:0000256" key="4">
    <source>
        <dbReference type="ARBA" id="ARBA00022475"/>
    </source>
</evidence>
<evidence type="ECO:0000256" key="3">
    <source>
        <dbReference type="ARBA" id="ARBA00012438"/>
    </source>
</evidence>
<dbReference type="InterPro" id="IPR003594">
    <property type="entry name" value="HATPase_dom"/>
</dbReference>
<sequence>MKSSNTIRAWFIKSYLMTGVMGTLLIFLVLQGYLIISDTPQLNLLGTIYLTLVIFIIFIMVSVYSALRSSSTLTSRLDDVSAFVSTLRRGKFSERVHQSEQDEIGILSEELNQLAGYIQDQVRSLQRLADEKSELAQQAHHAAVMEERHRLARDLHDSVSQQLFALNMLSSAALRSLQQPKKDEAESIMSQVAEIAAKAQGEMRALLLHLRPVDLKGETLAQALNTLVLELKDKTSICIDAHFDDLNSLSKGAEAHLFRIIQEALSNVLRHAEATKIKVETKQLKGSLTIYISDNGNGFNVDQYKLTSYGLQTMRERCEEIGGIFEIRSKKNKGTYIHMTIPTE</sequence>
<dbReference type="SMART" id="SM00304">
    <property type="entry name" value="HAMP"/>
    <property type="match status" value="1"/>
</dbReference>
<evidence type="ECO:0000259" key="15">
    <source>
        <dbReference type="PROSITE" id="PS50109"/>
    </source>
</evidence>
<dbReference type="Proteomes" id="UP001646157">
    <property type="component" value="Unassembled WGS sequence"/>
</dbReference>
<feature type="transmembrane region" description="Helical" evidence="14">
    <location>
        <begin position="12"/>
        <end position="36"/>
    </location>
</feature>
<comment type="caution">
    <text evidence="17">The sequence shown here is derived from an EMBL/GenBank/DDBJ whole genome shotgun (WGS) entry which is preliminary data.</text>
</comment>
<feature type="domain" description="Histidine kinase" evidence="15">
    <location>
        <begin position="150"/>
        <end position="344"/>
    </location>
</feature>